<dbReference type="Proteomes" id="UP000272706">
    <property type="component" value="Unassembled WGS sequence"/>
</dbReference>
<dbReference type="InterPro" id="IPR023346">
    <property type="entry name" value="Lysozyme-like_dom_sf"/>
</dbReference>
<dbReference type="InterPro" id="IPR011970">
    <property type="entry name" value="MltB_2"/>
</dbReference>
<dbReference type="Pfam" id="PF01471">
    <property type="entry name" value="PG_binding_1"/>
    <property type="match status" value="1"/>
</dbReference>
<dbReference type="NCBIfam" id="TIGR02283">
    <property type="entry name" value="MltB_2"/>
    <property type="match status" value="1"/>
</dbReference>
<comment type="caution">
    <text evidence="3">The sequence shown here is derived from an EMBL/GenBank/DDBJ whole genome shotgun (WGS) entry which is preliminary data.</text>
</comment>
<dbReference type="GO" id="GO:0009253">
    <property type="term" value="P:peptidoglycan catabolic process"/>
    <property type="evidence" value="ECO:0007669"/>
    <property type="project" value="TreeGrafter"/>
</dbReference>
<dbReference type="SUPFAM" id="SSF47090">
    <property type="entry name" value="PGBD-like"/>
    <property type="match status" value="1"/>
</dbReference>
<dbReference type="Gene3D" id="1.10.8.350">
    <property type="entry name" value="Bacterial muramidase"/>
    <property type="match status" value="1"/>
</dbReference>
<evidence type="ECO:0000259" key="2">
    <source>
        <dbReference type="Pfam" id="PF13406"/>
    </source>
</evidence>
<dbReference type="PANTHER" id="PTHR30163">
    <property type="entry name" value="MEMBRANE-BOUND LYTIC MUREIN TRANSGLYCOSYLASE B"/>
    <property type="match status" value="1"/>
</dbReference>
<evidence type="ECO:0000259" key="1">
    <source>
        <dbReference type="Pfam" id="PF01471"/>
    </source>
</evidence>
<dbReference type="Gene3D" id="1.10.530.10">
    <property type="match status" value="1"/>
</dbReference>
<dbReference type="OrthoDB" id="9808544at2"/>
<feature type="domain" description="Transglycosylase SLT" evidence="2">
    <location>
        <begin position="57"/>
        <end position="361"/>
    </location>
</feature>
<evidence type="ECO:0000313" key="4">
    <source>
        <dbReference type="Proteomes" id="UP000272706"/>
    </source>
</evidence>
<protein>
    <submittedName>
        <fullName evidence="3">Lytic murein transglycosylase</fullName>
    </submittedName>
</protein>
<dbReference type="GO" id="GO:0008933">
    <property type="term" value="F:peptidoglycan lytic transglycosylase activity"/>
    <property type="evidence" value="ECO:0007669"/>
    <property type="project" value="TreeGrafter"/>
</dbReference>
<feature type="domain" description="Peptidoglycan binding-like" evidence="1">
    <location>
        <begin position="382"/>
        <end position="437"/>
    </location>
</feature>
<dbReference type="InterPro" id="IPR043426">
    <property type="entry name" value="MltB-like"/>
</dbReference>
<dbReference type="SUPFAM" id="SSF53955">
    <property type="entry name" value="Lysozyme-like"/>
    <property type="match status" value="1"/>
</dbReference>
<organism evidence="3 4">
    <name type="scientific">Mesorhizobium waimense</name>
    <dbReference type="NCBI Taxonomy" id="1300307"/>
    <lineage>
        <taxon>Bacteria</taxon>
        <taxon>Pseudomonadati</taxon>
        <taxon>Pseudomonadota</taxon>
        <taxon>Alphaproteobacteria</taxon>
        <taxon>Hyphomicrobiales</taxon>
        <taxon>Phyllobacteriaceae</taxon>
        <taxon>Mesorhizobium</taxon>
    </lineage>
</organism>
<name>A0A3A5KYZ0_9HYPH</name>
<gene>
    <name evidence="3" type="ORF">D3227_15740</name>
</gene>
<dbReference type="PANTHER" id="PTHR30163:SF8">
    <property type="entry name" value="LYTIC MUREIN TRANSGLYCOSYLASE"/>
    <property type="match status" value="1"/>
</dbReference>
<dbReference type="InterPro" id="IPR031304">
    <property type="entry name" value="SLT_2"/>
</dbReference>
<dbReference type="InterPro" id="IPR036366">
    <property type="entry name" value="PGBDSf"/>
</dbReference>
<dbReference type="CDD" id="cd13399">
    <property type="entry name" value="Slt35-like"/>
    <property type="match status" value="1"/>
</dbReference>
<dbReference type="InterPro" id="IPR002477">
    <property type="entry name" value="Peptidoglycan-bd-like"/>
</dbReference>
<dbReference type="AlphaFoldDB" id="A0A3A5KYZ0"/>
<dbReference type="InterPro" id="IPR036365">
    <property type="entry name" value="PGBD-like_sf"/>
</dbReference>
<dbReference type="Pfam" id="PF13406">
    <property type="entry name" value="SLT_2"/>
    <property type="match status" value="1"/>
</dbReference>
<dbReference type="RefSeq" id="WP_120015028.1">
    <property type="nucleotide sequence ID" value="NZ_QZWZ01000011.1"/>
</dbReference>
<proteinExistence type="predicted"/>
<evidence type="ECO:0000313" key="3">
    <source>
        <dbReference type="EMBL" id="RJT38717.1"/>
    </source>
</evidence>
<dbReference type="EMBL" id="QZWZ01000011">
    <property type="protein sequence ID" value="RJT38717.1"/>
    <property type="molecule type" value="Genomic_DNA"/>
</dbReference>
<reference evidence="3 4" key="1">
    <citation type="submission" date="2018-09" db="EMBL/GenBank/DDBJ databases">
        <title>Mesorhizobium carmichaelinearum sp. nov. isolated from Carmichaelinea spp. root nodules in New Zealand.</title>
        <authorList>
            <person name="De Meyer S.E."/>
        </authorList>
    </citation>
    <scope>NUCLEOTIDE SEQUENCE [LARGE SCALE GENOMIC DNA]</scope>
    <source>
        <strain evidence="3 4">ICMP19557</strain>
    </source>
</reference>
<sequence length="438" mass="47559">MSGFPETIALRPTPLGRTERGVKQRQSLKLALLYVFAALLALLATFPASAAKIDDQFYAWLQNDLWPEAKAKGISKKTFDEAFIGVKPNLKLPDLVMPGEKPTTPQKQHQAEFGSPGAYFAEKTVRAVSAGGRTREGANARVLGLLEKRYGVPGEVLLAIWGRESGFGAAKMPYDAFEVLGTKAFMSTRKDFFRTEVLAALEIVERGLAPVNAMKSSWAGALGQPQFMPTSFLKHAVDFDGDGRPDIWNSAPDVLASIANYLVHYGWVRNRGWGFEVTVPQKVSCSLEGPDQGKKISEWVAMGIRRVGTKAFPASELKAEGFLLMPAGRSGPAFIVTPNFYVLKEYNTSDLYALFIGHGADRIAHGDSNFTGSWGPVGGLHRSDIAALQRALEAEGYDVGSADGLPGFKTRRSIGSWQAKNNRAATCFPDADLVAVLK</sequence>
<accession>A0A3A5KYZ0</accession>
<keyword evidence="4" id="KW-1185">Reference proteome</keyword>
<dbReference type="Gene3D" id="1.10.101.10">
    <property type="entry name" value="PGBD-like superfamily/PGBD"/>
    <property type="match status" value="1"/>
</dbReference>